<dbReference type="PROSITE" id="PS50887">
    <property type="entry name" value="GGDEF"/>
    <property type="match status" value="1"/>
</dbReference>
<dbReference type="NCBIfam" id="TIGR00254">
    <property type="entry name" value="GGDEF"/>
    <property type="match status" value="1"/>
</dbReference>
<evidence type="ECO:0000313" key="4">
    <source>
        <dbReference type="Proteomes" id="UP000618943"/>
    </source>
</evidence>
<dbReference type="SUPFAM" id="SSF55073">
    <property type="entry name" value="Nucleotide cyclase"/>
    <property type="match status" value="1"/>
</dbReference>
<keyword evidence="4" id="KW-1185">Reference proteome</keyword>
<accession>A0ABS1H7W5</accession>
<dbReference type="InterPro" id="IPR050469">
    <property type="entry name" value="Diguanylate_Cyclase"/>
</dbReference>
<dbReference type="EMBL" id="JAEOAH010000015">
    <property type="protein sequence ID" value="MBK3495490.1"/>
    <property type="molecule type" value="Genomic_DNA"/>
</dbReference>
<dbReference type="CDD" id="cd01949">
    <property type="entry name" value="GGDEF"/>
    <property type="match status" value="1"/>
</dbReference>
<feature type="domain" description="GGDEF" evidence="2">
    <location>
        <begin position="472"/>
        <end position="606"/>
    </location>
</feature>
<gene>
    <name evidence="3" type="ORF">JFL43_11630</name>
</gene>
<dbReference type="SMART" id="SM00267">
    <property type="entry name" value="GGDEF"/>
    <property type="match status" value="1"/>
</dbReference>
<evidence type="ECO:0000259" key="2">
    <source>
        <dbReference type="PROSITE" id="PS50887"/>
    </source>
</evidence>
<dbReference type="PROSITE" id="PS51257">
    <property type="entry name" value="PROKAR_LIPOPROTEIN"/>
    <property type="match status" value="1"/>
</dbReference>
<feature type="transmembrane region" description="Helical" evidence="1">
    <location>
        <begin position="200"/>
        <end position="221"/>
    </location>
</feature>
<evidence type="ECO:0000313" key="3">
    <source>
        <dbReference type="EMBL" id="MBK3495490.1"/>
    </source>
</evidence>
<dbReference type="RefSeq" id="WP_200749175.1">
    <property type="nucleotide sequence ID" value="NZ_JAEOAH010000015.1"/>
</dbReference>
<reference evidence="3 4" key="1">
    <citation type="submission" date="2020-12" db="EMBL/GenBank/DDBJ databases">
        <title>YIM B01967 draft genome.</title>
        <authorList>
            <person name="Yan X."/>
        </authorList>
    </citation>
    <scope>NUCLEOTIDE SEQUENCE [LARGE SCALE GENOMIC DNA]</scope>
    <source>
        <strain evidence="3 4">YIM B01967</strain>
    </source>
</reference>
<feature type="transmembrane region" description="Helical" evidence="1">
    <location>
        <begin position="228"/>
        <end position="249"/>
    </location>
</feature>
<comment type="caution">
    <text evidence="3">The sequence shown here is derived from an EMBL/GenBank/DDBJ whole genome shotgun (WGS) entry which is preliminary data.</text>
</comment>
<dbReference type="Proteomes" id="UP000618943">
    <property type="component" value="Unassembled WGS sequence"/>
</dbReference>
<proteinExistence type="predicted"/>
<dbReference type="InterPro" id="IPR043128">
    <property type="entry name" value="Rev_trsase/Diguanyl_cyclase"/>
</dbReference>
<name>A0ABS1H7W5_9BACL</name>
<protein>
    <submittedName>
        <fullName evidence="3">Diguanylate cyclase</fullName>
    </submittedName>
</protein>
<dbReference type="PANTHER" id="PTHR45138:SF5">
    <property type="entry name" value="BIFUNCTIONAL PERIPLASMIC SUBSTRATE BINDING PROTEIN_CYTOPLASMIC DIGUANYLATE CYCLASE"/>
    <property type="match status" value="1"/>
</dbReference>
<dbReference type="InterPro" id="IPR011623">
    <property type="entry name" value="7TMR_DISM_rcpt_extracell_dom1"/>
</dbReference>
<feature type="transmembrane region" description="Helical" evidence="1">
    <location>
        <begin position="294"/>
        <end position="312"/>
    </location>
</feature>
<feature type="transmembrane region" description="Helical" evidence="1">
    <location>
        <begin position="318"/>
        <end position="338"/>
    </location>
</feature>
<dbReference type="InterPro" id="IPR000160">
    <property type="entry name" value="GGDEF_dom"/>
</dbReference>
<feature type="transmembrane region" description="Helical" evidence="1">
    <location>
        <begin position="374"/>
        <end position="393"/>
    </location>
</feature>
<sequence length="606" mass="69652">MRNIRALLLFVFILSGCAFVDYKTDYHIQDGLLVINNKNLIEKSVIPLRGEWLFFSKELLTSKEIEKRTRESNVKMADLPSTWNDQLGSADGFATYALRIQIPKEKIGHTLALSTRFQSSAYTLFVDDMRISSNGFVGTSKDSTTPVMAPRIGYFIPKSDAVLVILHVSNFANVVGGANQEILFGQANAIVNYNVDQQTALLFMNGSIIIIGIYHIVVFLYRKKERPFLYFGLLSLFIAGRSLFVGPMFLQMQFSQLSWFLLMRIEDTLIYISVLLYMAFIYRLFPKETSKKPVYIVTAMILPSVLLTWVTSPGFFKSLFFCVFPLTFILMFYVVFILMKAILNKRPTALLNFIANLLFCFTVINDYLFEKGVIETFIMTIYGFFIYVVLQAFNLSRSYAQKFHESELLSKELIVLNTSLDEKIHERTLELQDKNERLKQLTELDGLTGINNRRYFNDHLPICFRESYVEKWSLTLLMIDIDEFKKYNDTYGHLKGDDLICYIVNIMRDIVADRGVISRYGGEEFAIVLRKMDQDEARGLAEKIRSSVENAQLEHKGRSDPHFATISIGGTTTYMHLYKSVSAFVETADRALYESKNNGRNQVTFL</sequence>
<dbReference type="Pfam" id="PF00990">
    <property type="entry name" value="GGDEF"/>
    <property type="match status" value="1"/>
</dbReference>
<evidence type="ECO:0000256" key="1">
    <source>
        <dbReference type="SAM" id="Phobius"/>
    </source>
</evidence>
<dbReference type="Gene3D" id="3.30.70.270">
    <property type="match status" value="1"/>
</dbReference>
<feature type="transmembrane region" description="Helical" evidence="1">
    <location>
        <begin position="269"/>
        <end position="285"/>
    </location>
</feature>
<dbReference type="InterPro" id="IPR029787">
    <property type="entry name" value="Nucleotide_cyclase"/>
</dbReference>
<keyword evidence="1" id="KW-0812">Transmembrane</keyword>
<dbReference type="Pfam" id="PF07695">
    <property type="entry name" value="7TMR-DISM_7TM"/>
    <property type="match status" value="1"/>
</dbReference>
<dbReference type="Gene3D" id="2.60.120.260">
    <property type="entry name" value="Galactose-binding domain-like"/>
    <property type="match status" value="1"/>
</dbReference>
<keyword evidence="1" id="KW-0472">Membrane</keyword>
<keyword evidence="1" id="KW-1133">Transmembrane helix</keyword>
<organism evidence="3 4">
    <name type="scientific">Viridibacillus soli</name>
    <dbReference type="NCBI Taxonomy" id="2798301"/>
    <lineage>
        <taxon>Bacteria</taxon>
        <taxon>Bacillati</taxon>
        <taxon>Bacillota</taxon>
        <taxon>Bacilli</taxon>
        <taxon>Bacillales</taxon>
        <taxon>Caryophanaceae</taxon>
        <taxon>Viridibacillus</taxon>
    </lineage>
</organism>
<dbReference type="PANTHER" id="PTHR45138">
    <property type="entry name" value="REGULATORY COMPONENTS OF SENSORY TRANSDUCTION SYSTEM"/>
    <property type="match status" value="1"/>
</dbReference>
<feature type="transmembrane region" description="Helical" evidence="1">
    <location>
        <begin position="350"/>
        <end position="368"/>
    </location>
</feature>